<dbReference type="InterPro" id="IPR004045">
    <property type="entry name" value="Glutathione_S-Trfase_N"/>
</dbReference>
<dbReference type="PANTHER" id="PTHR11571:SF222">
    <property type="entry name" value="GLUTATHIONE TRANSFERASE"/>
    <property type="match status" value="1"/>
</dbReference>
<dbReference type="Proteomes" id="UP001142055">
    <property type="component" value="Chromosome 1"/>
</dbReference>
<feature type="domain" description="GST C-terminal" evidence="7">
    <location>
        <begin position="98"/>
        <end position="216"/>
    </location>
</feature>
<dbReference type="PRINTS" id="PR01267">
    <property type="entry name" value="GSTRNSFRASEM"/>
</dbReference>
<gene>
    <name evidence="8" type="ORF">RDWZM_002268</name>
</gene>
<dbReference type="OrthoDB" id="4951845at2759"/>
<dbReference type="SUPFAM" id="SSF47616">
    <property type="entry name" value="GST C-terminal domain-like"/>
    <property type="match status" value="1"/>
</dbReference>
<accession>A0A9Q0MET9</accession>
<keyword evidence="4" id="KW-0808">Transferase</keyword>
<dbReference type="PROSITE" id="PS50404">
    <property type="entry name" value="GST_NTER"/>
    <property type="match status" value="1"/>
</dbReference>
<protein>
    <recommendedName>
        <fullName evidence="3">glutathione transferase</fullName>
        <ecNumber evidence="3">2.5.1.18</ecNumber>
    </recommendedName>
</protein>
<dbReference type="Pfam" id="PF02798">
    <property type="entry name" value="GST_N"/>
    <property type="match status" value="1"/>
</dbReference>
<dbReference type="InterPro" id="IPR036282">
    <property type="entry name" value="Glutathione-S-Trfase_C_sf"/>
</dbReference>
<dbReference type="Gene3D" id="3.40.30.10">
    <property type="entry name" value="Glutaredoxin"/>
    <property type="match status" value="1"/>
</dbReference>
<dbReference type="SFLD" id="SFLDS00019">
    <property type="entry name" value="Glutathione_Transferase_(cytos"/>
    <property type="match status" value="1"/>
</dbReference>
<evidence type="ECO:0000256" key="4">
    <source>
        <dbReference type="ARBA" id="ARBA00022679"/>
    </source>
</evidence>
<name>A0A9Q0MET9_BLOTA</name>
<proteinExistence type="inferred from homology"/>
<evidence type="ECO:0000256" key="1">
    <source>
        <dbReference type="ARBA" id="ARBA00003701"/>
    </source>
</evidence>
<dbReference type="InterPro" id="IPR003081">
    <property type="entry name" value="GST_mu"/>
</dbReference>
<comment type="function">
    <text evidence="1">Conjugation of reduced glutathione to a wide number of exogenous and endogenous hydrophobic electrophiles.</text>
</comment>
<dbReference type="EC" id="2.5.1.18" evidence="3"/>
<reference evidence="8" key="1">
    <citation type="submission" date="2022-12" db="EMBL/GenBank/DDBJ databases">
        <title>Genome assemblies of Blomia tropicalis.</title>
        <authorList>
            <person name="Cui Y."/>
        </authorList>
    </citation>
    <scope>NUCLEOTIDE SEQUENCE</scope>
    <source>
        <tissue evidence="8">Adult mites</tissue>
    </source>
</reference>
<dbReference type="SFLD" id="SFLDG01205">
    <property type="entry name" value="AMPS.1"/>
    <property type="match status" value="1"/>
</dbReference>
<keyword evidence="9" id="KW-1185">Reference proteome</keyword>
<dbReference type="SFLD" id="SFLDG00363">
    <property type="entry name" value="AMPS_(cytGST):_Alpha-__Mu-__Pi"/>
    <property type="match status" value="1"/>
</dbReference>
<dbReference type="InterPro" id="IPR010987">
    <property type="entry name" value="Glutathione-S-Trfase_C-like"/>
</dbReference>
<evidence type="ECO:0000259" key="6">
    <source>
        <dbReference type="PROSITE" id="PS50404"/>
    </source>
</evidence>
<evidence type="ECO:0000256" key="2">
    <source>
        <dbReference type="ARBA" id="ARBA00005861"/>
    </source>
</evidence>
<evidence type="ECO:0000256" key="5">
    <source>
        <dbReference type="ARBA" id="ARBA00047960"/>
    </source>
</evidence>
<dbReference type="GO" id="GO:0006749">
    <property type="term" value="P:glutathione metabolic process"/>
    <property type="evidence" value="ECO:0007669"/>
    <property type="project" value="TreeGrafter"/>
</dbReference>
<evidence type="ECO:0000313" key="9">
    <source>
        <dbReference type="Proteomes" id="UP001142055"/>
    </source>
</evidence>
<dbReference type="CDD" id="cd03075">
    <property type="entry name" value="GST_N_Mu"/>
    <property type="match status" value="1"/>
</dbReference>
<comment type="caution">
    <text evidence="8">The sequence shown here is derived from an EMBL/GenBank/DDBJ whole genome shotgun (WGS) entry which is preliminary data.</text>
</comment>
<evidence type="ECO:0000313" key="8">
    <source>
        <dbReference type="EMBL" id="KAJ6223723.1"/>
    </source>
</evidence>
<dbReference type="EMBL" id="JAPWDV010000001">
    <property type="protein sequence ID" value="KAJ6223723.1"/>
    <property type="molecule type" value="Genomic_DNA"/>
</dbReference>
<dbReference type="InterPro" id="IPR036249">
    <property type="entry name" value="Thioredoxin-like_sf"/>
</dbReference>
<dbReference type="PANTHER" id="PTHR11571">
    <property type="entry name" value="GLUTATHIONE S-TRANSFERASE"/>
    <property type="match status" value="1"/>
</dbReference>
<comment type="similarity">
    <text evidence="2">Belongs to the GST superfamily. Mu family.</text>
</comment>
<feature type="domain" description="GST N-terminal" evidence="6">
    <location>
        <begin position="9"/>
        <end position="96"/>
    </location>
</feature>
<dbReference type="FunFam" id="1.20.1050.10:FF:000003">
    <property type="entry name" value="Glutathione S-transferase 2"/>
    <property type="match status" value="1"/>
</dbReference>
<comment type="catalytic activity">
    <reaction evidence="5">
        <text>RX + glutathione = an S-substituted glutathione + a halide anion + H(+)</text>
        <dbReference type="Rhea" id="RHEA:16437"/>
        <dbReference type="ChEBI" id="CHEBI:15378"/>
        <dbReference type="ChEBI" id="CHEBI:16042"/>
        <dbReference type="ChEBI" id="CHEBI:17792"/>
        <dbReference type="ChEBI" id="CHEBI:57925"/>
        <dbReference type="ChEBI" id="CHEBI:90779"/>
        <dbReference type="EC" id="2.5.1.18"/>
    </reaction>
</comment>
<evidence type="ECO:0000256" key="3">
    <source>
        <dbReference type="ARBA" id="ARBA00012452"/>
    </source>
</evidence>
<dbReference type="AlphaFoldDB" id="A0A9Q0MET9"/>
<dbReference type="InterPro" id="IPR040079">
    <property type="entry name" value="Glutathione_S-Trfase"/>
</dbReference>
<dbReference type="OMA" id="LCYTDFE"/>
<dbReference type="GO" id="GO:0004364">
    <property type="term" value="F:glutathione transferase activity"/>
    <property type="evidence" value="ECO:0007669"/>
    <property type="project" value="UniProtKB-EC"/>
</dbReference>
<sequence length="258" mass="30715">MTENNQDKTIPTLGYWNIRGNAQPIRLLLAYTKTNYVERNYNFGNQSEMDRAEWLKEKFDLGLDFPNLPYYMEGDLRISQSLTILRYLADKHDLAGSNEEEKIRIDLCEQQLRDYRRQFIDATLDKNFENARLAYLSQLPEKLRSLSVFLDRRPFFAGNSISYVDFMAYEYIDQHFYLYPELFGKLSNLKQFLRRLESLPTIREYQYSQSYIRWPSGLLIPWYKSKFYTTFHRSVSDKATDQLVNLAKCKKIIENSSA</sequence>
<evidence type="ECO:0000259" key="7">
    <source>
        <dbReference type="PROSITE" id="PS50405"/>
    </source>
</evidence>
<dbReference type="PROSITE" id="PS50405">
    <property type="entry name" value="GST_CTER"/>
    <property type="match status" value="1"/>
</dbReference>
<dbReference type="InterPro" id="IPR050213">
    <property type="entry name" value="GST_superfamily"/>
</dbReference>
<dbReference type="SUPFAM" id="SSF52833">
    <property type="entry name" value="Thioredoxin-like"/>
    <property type="match status" value="1"/>
</dbReference>
<dbReference type="InterPro" id="IPR004046">
    <property type="entry name" value="GST_C"/>
</dbReference>
<dbReference type="Pfam" id="PF14497">
    <property type="entry name" value="GST_C_3"/>
    <property type="match status" value="1"/>
</dbReference>
<dbReference type="Gene3D" id="1.20.1050.10">
    <property type="match status" value="1"/>
</dbReference>
<organism evidence="8 9">
    <name type="scientific">Blomia tropicalis</name>
    <name type="common">Mite</name>
    <dbReference type="NCBI Taxonomy" id="40697"/>
    <lineage>
        <taxon>Eukaryota</taxon>
        <taxon>Metazoa</taxon>
        <taxon>Ecdysozoa</taxon>
        <taxon>Arthropoda</taxon>
        <taxon>Chelicerata</taxon>
        <taxon>Arachnida</taxon>
        <taxon>Acari</taxon>
        <taxon>Acariformes</taxon>
        <taxon>Sarcoptiformes</taxon>
        <taxon>Astigmata</taxon>
        <taxon>Glycyphagoidea</taxon>
        <taxon>Echimyopodidae</taxon>
        <taxon>Blomia</taxon>
    </lineage>
</organism>